<dbReference type="CDD" id="cd00403">
    <property type="entry name" value="Ribosomal_L1"/>
    <property type="match status" value="1"/>
</dbReference>
<sequence length="364" mass="38331">MPPATASSATAASSKASKVPKAAKSSKASTTSTPAPVPSTSSLALPLPASFSRPQATKAVTALLSHAAKADKEREATELIPREEYIWLNVGLKTGSNKKKVMPVRIQLPHPPLPPPPTTSVCLIVKDPQREYKDLLASSDIKFVSRVVGVKKLKGKFKPFEARRALMKEHELFLADERVMGLMPELLGKIFYESKKVPIPVNLKQKDLKKELAQAIASTYMIPSTGTQISIRIATLSSSSAAQTLENLLAAIPPAVAAQNGGWENILSLGIKTSTSVLLPVWAATLDGRFDLAQKEAEAAAAEKEKKGAKRKSVEAPKAPAAKAVAPVKADAVKGAKKAGKKSSTIGSGGAGKKAKEAVLGKKA</sequence>
<dbReference type="FunFam" id="3.40.50.790:FF:000004">
    <property type="entry name" value="Ribosomal L1 domain-containing 1-like 1"/>
    <property type="match status" value="1"/>
</dbReference>
<comment type="caution">
    <text evidence="12">The sequence shown here is derived from an EMBL/GenBank/DDBJ whole genome shotgun (WGS) entry which is preliminary data.</text>
</comment>
<evidence type="ECO:0000256" key="2">
    <source>
        <dbReference type="ARBA" id="ARBA00022499"/>
    </source>
</evidence>
<dbReference type="GeneID" id="77726298"/>
<dbReference type="EMBL" id="JAKWFO010000005">
    <property type="protein sequence ID" value="KAI9635668.1"/>
    <property type="molecule type" value="Genomic_DNA"/>
</dbReference>
<keyword evidence="6" id="KW-0175">Coiled coil</keyword>
<evidence type="ECO:0000256" key="6">
    <source>
        <dbReference type="ARBA" id="ARBA00023054"/>
    </source>
</evidence>
<dbReference type="InterPro" id="IPR028364">
    <property type="entry name" value="Ribosomal_uL1/biogenesis"/>
</dbReference>
<keyword evidence="13" id="KW-1185">Reference proteome</keyword>
<feature type="compositionally biased region" description="Low complexity" evidence="11">
    <location>
        <begin position="316"/>
        <end position="330"/>
    </location>
</feature>
<keyword evidence="3" id="KW-0597">Phosphoprotein</keyword>
<dbReference type="InterPro" id="IPR023674">
    <property type="entry name" value="Ribosomal_uL1-like"/>
</dbReference>
<dbReference type="RefSeq" id="XP_052945445.1">
    <property type="nucleotide sequence ID" value="XM_053087097.1"/>
</dbReference>
<comment type="similarity">
    <text evidence="9">Belongs to the universal ribosomal protein uL1 family. Highly divergent.</text>
</comment>
<dbReference type="SUPFAM" id="SSF56808">
    <property type="entry name" value="Ribosomal protein L1"/>
    <property type="match status" value="1"/>
</dbReference>
<feature type="region of interest" description="Disordered" evidence="11">
    <location>
        <begin position="303"/>
        <end position="364"/>
    </location>
</feature>
<accession>A0AA38LUK8</accession>
<evidence type="ECO:0000256" key="11">
    <source>
        <dbReference type="SAM" id="MobiDB-lite"/>
    </source>
</evidence>
<proteinExistence type="inferred from homology"/>
<evidence type="ECO:0000256" key="1">
    <source>
        <dbReference type="ARBA" id="ARBA00004604"/>
    </source>
</evidence>
<evidence type="ECO:0000256" key="4">
    <source>
        <dbReference type="ARBA" id="ARBA00022843"/>
    </source>
</evidence>
<gene>
    <name evidence="12" type="ORF">MKK02DRAFT_25820</name>
</gene>
<dbReference type="InterPro" id="IPR016095">
    <property type="entry name" value="Ribosomal_uL1_3-a/b-sand"/>
</dbReference>
<evidence type="ECO:0000256" key="3">
    <source>
        <dbReference type="ARBA" id="ARBA00022553"/>
    </source>
</evidence>
<dbReference type="Gene3D" id="3.40.50.790">
    <property type="match status" value="1"/>
</dbReference>
<dbReference type="GO" id="GO:0005730">
    <property type="term" value="C:nucleolus"/>
    <property type="evidence" value="ECO:0007669"/>
    <property type="project" value="UniProtKB-SubCell"/>
</dbReference>
<evidence type="ECO:0000313" key="12">
    <source>
        <dbReference type="EMBL" id="KAI9635668.1"/>
    </source>
</evidence>
<organism evidence="12 13">
    <name type="scientific">Dioszegia hungarica</name>
    <dbReference type="NCBI Taxonomy" id="4972"/>
    <lineage>
        <taxon>Eukaryota</taxon>
        <taxon>Fungi</taxon>
        <taxon>Dikarya</taxon>
        <taxon>Basidiomycota</taxon>
        <taxon>Agaricomycotina</taxon>
        <taxon>Tremellomycetes</taxon>
        <taxon>Tremellales</taxon>
        <taxon>Bulleribasidiaceae</taxon>
        <taxon>Dioszegia</taxon>
    </lineage>
</organism>
<reference evidence="12" key="1">
    <citation type="journal article" date="2022" name="G3 (Bethesda)">
        <title>High quality genome of the basidiomycete yeast Dioszegia hungarica PDD-24b-2 isolated from cloud water.</title>
        <authorList>
            <person name="Jarrige D."/>
            <person name="Haridas S."/>
            <person name="Bleykasten-Grosshans C."/>
            <person name="Joly M."/>
            <person name="Nadalig T."/>
            <person name="Sancelme M."/>
            <person name="Vuilleumier S."/>
            <person name="Grigoriev I.V."/>
            <person name="Amato P."/>
            <person name="Bringel F."/>
        </authorList>
    </citation>
    <scope>NUCLEOTIDE SEQUENCE</scope>
    <source>
        <strain evidence="12">PDD-24b-2</strain>
    </source>
</reference>
<name>A0AA38LUK8_9TREE</name>
<protein>
    <recommendedName>
        <fullName evidence="10">Ribosomal L1 domain-containing protein 1</fullName>
    </recommendedName>
</protein>
<keyword evidence="5" id="KW-0007">Acetylation</keyword>
<dbReference type="GO" id="GO:0005840">
    <property type="term" value="C:ribosome"/>
    <property type="evidence" value="ECO:0007669"/>
    <property type="project" value="UniProtKB-KW"/>
</dbReference>
<feature type="region of interest" description="Disordered" evidence="11">
    <location>
        <begin position="1"/>
        <end position="47"/>
    </location>
</feature>
<dbReference type="AlphaFoldDB" id="A0AA38LUK8"/>
<feature type="compositionally biased region" description="Basic and acidic residues" evidence="11">
    <location>
        <begin position="354"/>
        <end position="364"/>
    </location>
</feature>
<evidence type="ECO:0000256" key="9">
    <source>
        <dbReference type="ARBA" id="ARBA00061550"/>
    </source>
</evidence>
<evidence type="ECO:0000256" key="10">
    <source>
        <dbReference type="ARBA" id="ARBA00070787"/>
    </source>
</evidence>
<dbReference type="Pfam" id="PF00687">
    <property type="entry name" value="Ribosomal_L1"/>
    <property type="match status" value="1"/>
</dbReference>
<comment type="subcellular location">
    <subcellularLocation>
        <location evidence="1">Nucleus</location>
        <location evidence="1">Nucleolus</location>
    </subcellularLocation>
</comment>
<keyword evidence="12" id="KW-0689">Ribosomal protein</keyword>
<keyword evidence="7" id="KW-0539">Nucleus</keyword>
<evidence type="ECO:0000313" key="13">
    <source>
        <dbReference type="Proteomes" id="UP001164286"/>
    </source>
</evidence>
<evidence type="ECO:0000256" key="5">
    <source>
        <dbReference type="ARBA" id="ARBA00022990"/>
    </source>
</evidence>
<dbReference type="Proteomes" id="UP001164286">
    <property type="component" value="Unassembled WGS sequence"/>
</dbReference>
<keyword evidence="2" id="KW-1017">Isopeptide bond</keyword>
<evidence type="ECO:0000256" key="8">
    <source>
        <dbReference type="ARBA" id="ARBA00054167"/>
    </source>
</evidence>
<comment type="function">
    <text evidence="8">Regulates cellular senescence through inhibition of PTEN translation. Acts as a pro-apoptotic regulator in response to DNA damage.</text>
</comment>
<keyword evidence="12" id="KW-0687">Ribonucleoprotein</keyword>
<evidence type="ECO:0000256" key="7">
    <source>
        <dbReference type="ARBA" id="ARBA00023242"/>
    </source>
</evidence>
<keyword evidence="4" id="KW-0832">Ubl conjugation</keyword>